<accession>A0A5J4VLM6</accession>
<evidence type="ECO:0000313" key="1">
    <source>
        <dbReference type="EMBL" id="KAA6383491.1"/>
    </source>
</evidence>
<name>A0A5J4VLM6_9EUKA</name>
<dbReference type="AlphaFoldDB" id="A0A5J4VLM6"/>
<reference evidence="1 2" key="1">
    <citation type="submission" date="2019-03" db="EMBL/GenBank/DDBJ databases">
        <title>Single cell metagenomics reveals metabolic interactions within the superorganism composed of flagellate Streblomastix strix and complex community of Bacteroidetes bacteria on its surface.</title>
        <authorList>
            <person name="Treitli S.C."/>
            <person name="Kolisko M."/>
            <person name="Husnik F."/>
            <person name="Keeling P."/>
            <person name="Hampl V."/>
        </authorList>
    </citation>
    <scope>NUCLEOTIDE SEQUENCE [LARGE SCALE GENOMIC DNA]</scope>
    <source>
        <strain evidence="1">ST1C</strain>
    </source>
</reference>
<organism evidence="1 2">
    <name type="scientific">Streblomastix strix</name>
    <dbReference type="NCBI Taxonomy" id="222440"/>
    <lineage>
        <taxon>Eukaryota</taxon>
        <taxon>Metamonada</taxon>
        <taxon>Preaxostyla</taxon>
        <taxon>Oxymonadida</taxon>
        <taxon>Streblomastigidae</taxon>
        <taxon>Streblomastix</taxon>
    </lineage>
</organism>
<gene>
    <name evidence="1" type="ORF">EZS28_020983</name>
</gene>
<proteinExistence type="predicted"/>
<evidence type="ECO:0000313" key="2">
    <source>
        <dbReference type="Proteomes" id="UP000324800"/>
    </source>
</evidence>
<dbReference type="Proteomes" id="UP000324800">
    <property type="component" value="Unassembled WGS sequence"/>
</dbReference>
<dbReference type="EMBL" id="SNRW01006218">
    <property type="protein sequence ID" value="KAA6383491.1"/>
    <property type="molecule type" value="Genomic_DNA"/>
</dbReference>
<sequence>MRPFFSASIHFFKQRFKTSTRSKFDKDIEAGKIFCHLMNSCRSMRKIGDITLEWKIHLKYYCIDFQLLKSRINVIYVSSIWRPTVPEKYA</sequence>
<protein>
    <submittedName>
        <fullName evidence="1">Uncharacterized protein</fullName>
    </submittedName>
</protein>
<comment type="caution">
    <text evidence="1">The sequence shown here is derived from an EMBL/GenBank/DDBJ whole genome shotgun (WGS) entry which is preliminary data.</text>
</comment>